<dbReference type="RefSeq" id="WP_104057663.1">
    <property type="nucleotide sequence ID" value="NZ_PREZ01000003.1"/>
</dbReference>
<proteinExistence type="predicted"/>
<sequence>MSIDFTRPDSMRAEDLPQVRIFQDDFTRQFMQSAEAAERGYYVFESGTGKYEMAIPEESTIDHAGYSMEENNDFESYLINIYHENGVISHLQVTFLGQNDPQFVEEYLTITQSHAGEELEFKKITDECLDLYFSAAQDKRLNGMDQIGYICYLQNLKGPGGMQLYYDTYCDTNSMDAYEEIREAEKEKILKIISSIKFLPVRSNE</sequence>
<organism evidence="1 2">
    <name type="scientific">Jeotgalibacillus proteolyticus</name>
    <dbReference type="NCBI Taxonomy" id="2082395"/>
    <lineage>
        <taxon>Bacteria</taxon>
        <taxon>Bacillati</taxon>
        <taxon>Bacillota</taxon>
        <taxon>Bacilli</taxon>
        <taxon>Bacillales</taxon>
        <taxon>Caryophanaceae</taxon>
        <taxon>Jeotgalibacillus</taxon>
    </lineage>
</organism>
<gene>
    <name evidence="1" type="ORF">C4B60_09000</name>
</gene>
<comment type="caution">
    <text evidence="1">The sequence shown here is derived from an EMBL/GenBank/DDBJ whole genome shotgun (WGS) entry which is preliminary data.</text>
</comment>
<accession>A0A2S5GDC8</accession>
<dbReference type="Proteomes" id="UP000239047">
    <property type="component" value="Unassembled WGS sequence"/>
</dbReference>
<name>A0A2S5GDC8_9BACL</name>
<evidence type="ECO:0000313" key="1">
    <source>
        <dbReference type="EMBL" id="PPA70914.1"/>
    </source>
</evidence>
<protein>
    <submittedName>
        <fullName evidence="1">Uncharacterized protein</fullName>
    </submittedName>
</protein>
<keyword evidence="2" id="KW-1185">Reference proteome</keyword>
<reference evidence="1 2" key="1">
    <citation type="submission" date="2018-02" db="EMBL/GenBank/DDBJ databases">
        <title>Jeotgalibacillus proteolyticum sp. nov. a protease producing bacterium isolated from ocean sediments of Laizhou Bay.</title>
        <authorList>
            <person name="Li Y."/>
        </authorList>
    </citation>
    <scope>NUCLEOTIDE SEQUENCE [LARGE SCALE GENOMIC DNA]</scope>
    <source>
        <strain evidence="1 2">22-7</strain>
    </source>
</reference>
<dbReference type="EMBL" id="PREZ01000003">
    <property type="protein sequence ID" value="PPA70914.1"/>
    <property type="molecule type" value="Genomic_DNA"/>
</dbReference>
<evidence type="ECO:0000313" key="2">
    <source>
        <dbReference type="Proteomes" id="UP000239047"/>
    </source>
</evidence>
<dbReference type="AlphaFoldDB" id="A0A2S5GDC8"/>
<dbReference type="OrthoDB" id="2453115at2"/>